<dbReference type="PANTHER" id="PTHR31115">
    <property type="entry name" value="OS05G0107300 PROTEIN"/>
    <property type="match status" value="1"/>
</dbReference>
<feature type="region of interest" description="Disordered" evidence="1">
    <location>
        <begin position="522"/>
        <end position="578"/>
    </location>
</feature>
<protein>
    <submittedName>
        <fullName evidence="2">Uncharacterized protein</fullName>
    </submittedName>
</protein>
<evidence type="ECO:0000256" key="1">
    <source>
        <dbReference type="SAM" id="MobiDB-lite"/>
    </source>
</evidence>
<comment type="caution">
    <text evidence="2">The sequence shown here is derived from an EMBL/GenBank/DDBJ whole genome shotgun (WGS) entry which is preliminary data.</text>
</comment>
<dbReference type="OrthoDB" id="1915143at2759"/>
<feature type="compositionally biased region" description="Polar residues" evidence="1">
    <location>
        <begin position="455"/>
        <end position="466"/>
    </location>
</feature>
<feature type="compositionally biased region" description="Low complexity" evidence="1">
    <location>
        <begin position="48"/>
        <end position="61"/>
    </location>
</feature>
<feature type="compositionally biased region" description="Basic and acidic residues" evidence="1">
    <location>
        <begin position="552"/>
        <end position="566"/>
    </location>
</feature>
<dbReference type="EMBL" id="JABCRI010000011">
    <property type="protein sequence ID" value="KAF8397896.1"/>
    <property type="molecule type" value="Genomic_DNA"/>
</dbReference>
<feature type="region of interest" description="Disordered" evidence="1">
    <location>
        <begin position="591"/>
        <end position="674"/>
    </location>
</feature>
<evidence type="ECO:0000313" key="3">
    <source>
        <dbReference type="Proteomes" id="UP000655225"/>
    </source>
</evidence>
<feature type="region of interest" description="Disordered" evidence="1">
    <location>
        <begin position="44"/>
        <end position="63"/>
    </location>
</feature>
<dbReference type="PANTHER" id="PTHR31115:SF2">
    <property type="entry name" value="OS05G0107300 PROTEIN"/>
    <property type="match status" value="1"/>
</dbReference>
<name>A0A834Z5Z9_TETSI</name>
<feature type="compositionally biased region" description="Polar residues" evidence="1">
    <location>
        <begin position="1094"/>
        <end position="1110"/>
    </location>
</feature>
<reference evidence="2 3" key="1">
    <citation type="submission" date="2020-04" db="EMBL/GenBank/DDBJ databases">
        <title>Plant Genome Project.</title>
        <authorList>
            <person name="Zhang R.-G."/>
        </authorList>
    </citation>
    <scope>NUCLEOTIDE SEQUENCE [LARGE SCALE GENOMIC DNA]</scope>
    <source>
        <strain evidence="2">YNK0</strain>
        <tissue evidence="2">Leaf</tissue>
    </source>
</reference>
<feature type="compositionally biased region" description="Polar residues" evidence="1">
    <location>
        <begin position="1222"/>
        <end position="1231"/>
    </location>
</feature>
<dbReference type="OMA" id="ENGGFHE"/>
<sequence length="1347" mass="146503">MVGSMRFELTSGSPEGSAFAATYPNGQRGNYSAANLDRSGSFREGIESRGLSSGNGSSRGSTALSLDMPPLSQCLMLEPIMIGGQKYSSSVELRRALGVSSGGTSVDHPFGAAHSKPHHPVATDELKRFKANVLDASIKARDRAKTLCESILKLEKYCEALSSKKRQRSELLSSDRSGGANLLKMGSQIHRNSPDLLPQRLEDKTKNVVLNKRARTSVVEVRAEGRTAALSRQPVVMEKDRDIIRAGGGGSIQVEEKTQRLPAGGEGWDQKMKRKRSVGTVVTRAMDGDREIKRTMHQKLGSDPRSRSCEAHGFRSGPSDGIGGINKLDTCQPASSNARTIPRNELENVSLLRDRAAGLDKERVVAKGNHKCFLTHSETLLSRLQIREDNQVGCQSSVTKGKASRAPRTGSVVMANSSPTIPRTSGTLEGWDQRPSLNKVQSVGGVNNRKRPMPTGSSSPPVTQWVGQRPQKISRTRRTNLVSPVSNHDEAQISSEGFSASDFGARLSSDGTNGPLLARGVANKTEQFKMKPENVSSPARLSESEESGAGESKLKEKGIDSGEVEGRPGNGVHKVGSFIMPTKKNKILIKEDIGDGVRRQGRSGRGSSLSRAGIPPLREKLENPTSTKPLRSTRPGSDKNESKLGRPPSKKLSERKAFTRPGHVLNSGSSDVTGESYDDHEELLAAANSARHASNLACSGSFWKKMEPLFASVSSEDTSYLKQQVVYICFQAFFWLSFSEALDGSLCQMFGTDSNVLGALVHEEVSLSQPLVYSERQGSKPNRSELNESVTTVGLVDQFQDVNNICGRLDTESGFDEVTPLYQRVLSALIGEDETEEFDHDIERSNLSFWQASDDPPSGTCIPIDIDMERMGSESESKVDLRSQKHCMLDRVSCHGSTDNPLYNADLWEGDDGLLHSEVGVVSGFSQNNLDGTRPVHLNVSDVSSFDCQYQQMCLNDKLLLELRSIGIYPDTVIAKKKGLLGKIDKAIQKEREVEERELERVAMDKLIEMAYKKPMACRGSYASKSGVSKVSKSAALAFINQTLDRCRKFEDSGRSCFSEPALRDVIFSAPPYRNDTKPVDFVGSGPATNMDAETQNYQPEPKTSVTGAFSSMVGRHDRQSDKLERGSSDTFQALTCSSDQAFPKPEPISNRGKKREVLLDDVVGSAASRATSALGNSFLGGAKGKRSERDMLTRNPVAKAGRPSLGSFRGERKTKSKPKQKTAQLSTSGNGLLGRITETTHPVYPPVRGSRDSLTNCNNKASGEVGSLSPGNIPQDSSKETKESIDFTSLRLHELDSIEELGVSSDLGGPQDLSSWLNFDEDGLQDHDSMGLEIPMDDLSELNMLI</sequence>
<feature type="compositionally biased region" description="Basic and acidic residues" evidence="1">
    <location>
        <begin position="1115"/>
        <end position="1128"/>
    </location>
</feature>
<feature type="region of interest" description="Disordered" evidence="1">
    <location>
        <begin position="397"/>
        <end position="474"/>
    </location>
</feature>
<feature type="region of interest" description="Disordered" evidence="1">
    <location>
        <begin position="1"/>
        <end position="24"/>
    </location>
</feature>
<keyword evidence="3" id="KW-1185">Reference proteome</keyword>
<evidence type="ECO:0000313" key="2">
    <source>
        <dbReference type="EMBL" id="KAF8397896.1"/>
    </source>
</evidence>
<feature type="compositionally biased region" description="Polar residues" evidence="1">
    <location>
        <begin position="1253"/>
        <end position="1262"/>
    </location>
</feature>
<feature type="region of interest" description="Disordered" evidence="1">
    <location>
        <begin position="1094"/>
        <end position="1128"/>
    </location>
</feature>
<dbReference type="Proteomes" id="UP000655225">
    <property type="component" value="Unassembled WGS sequence"/>
</dbReference>
<feature type="region of interest" description="Disordered" evidence="1">
    <location>
        <begin position="298"/>
        <end position="325"/>
    </location>
</feature>
<feature type="compositionally biased region" description="Polar residues" evidence="1">
    <location>
        <begin position="435"/>
        <end position="445"/>
    </location>
</feature>
<feature type="region of interest" description="Disordered" evidence="1">
    <location>
        <begin position="1176"/>
        <end position="1283"/>
    </location>
</feature>
<feature type="compositionally biased region" description="Basic and acidic residues" evidence="1">
    <location>
        <begin position="298"/>
        <end position="313"/>
    </location>
</feature>
<gene>
    <name evidence="2" type="ORF">HHK36_016821</name>
</gene>
<accession>A0A834Z5Z9</accession>
<organism evidence="2 3">
    <name type="scientific">Tetracentron sinense</name>
    <name type="common">Spur-leaf</name>
    <dbReference type="NCBI Taxonomy" id="13715"/>
    <lineage>
        <taxon>Eukaryota</taxon>
        <taxon>Viridiplantae</taxon>
        <taxon>Streptophyta</taxon>
        <taxon>Embryophyta</taxon>
        <taxon>Tracheophyta</taxon>
        <taxon>Spermatophyta</taxon>
        <taxon>Magnoliopsida</taxon>
        <taxon>Trochodendrales</taxon>
        <taxon>Trochodendraceae</taxon>
        <taxon>Tetracentron</taxon>
    </lineage>
</organism>
<feature type="compositionally biased region" description="Polar residues" evidence="1">
    <location>
        <begin position="414"/>
        <end position="427"/>
    </location>
</feature>
<proteinExistence type="predicted"/>